<sequence>MTLSFSPADSDSPGTVRTQANSNVAAGWPGLIETYRSYLPVSESTPVVTLQEGNTPLIPVPSIAEIVGKGVRVFVKYDGLNPTGSFKDRGMTMAISKAKEEGARAVICASTGNTSASAAAYARRGGMRAFVLIPDGYVALGKLAQALLYGAEVLAIKGNFDRALEIVREMAESYPVTLVNSVNPYRLEGQKTGAFEVVDVLGNAPDWLCIPVGNAGNISAYWMGFCQYHQAGKCDRLPRMMGFQAAGAAPLVNGAPVTHPETIATAIRIGNPASWDKATAAAQASQGGFKAVTDDEILDAYRLLASREGIFCEPASAASVAGLLQVKDQVPAGATVVCVLTGNGLKDPDTAIKHSDSQFTQGIEPDPAEIAKIIGF</sequence>
<evidence type="ECO:0000256" key="5">
    <source>
        <dbReference type="ARBA" id="ARBA00013028"/>
    </source>
</evidence>
<feature type="binding site" evidence="14">
    <location>
        <position position="341"/>
    </location>
    <ligand>
        <name>pyridoxal 5'-phosphate</name>
        <dbReference type="ChEBI" id="CHEBI:597326"/>
    </ligand>
</feature>
<dbReference type="InterPro" id="IPR001926">
    <property type="entry name" value="TrpB-like_PALP"/>
</dbReference>
<evidence type="ECO:0000313" key="18">
    <source>
        <dbReference type="EMBL" id="QIZ72524.1"/>
    </source>
</evidence>
<feature type="domain" description="Tryptophan synthase beta chain-like PALP" evidence="17">
    <location>
        <begin position="48"/>
        <end position="342"/>
    </location>
</feature>
<dbReference type="InterPro" id="IPR036052">
    <property type="entry name" value="TrpB-like_PALP_sf"/>
</dbReference>
<evidence type="ECO:0000313" key="19">
    <source>
        <dbReference type="Proteomes" id="UP000500857"/>
    </source>
</evidence>
<evidence type="ECO:0000256" key="13">
    <source>
        <dbReference type="PIRNR" id="PIRNR038945"/>
    </source>
</evidence>
<feature type="modified residue" description="N6-(pyridoxal phosphate)lysine" evidence="15">
    <location>
        <position position="87"/>
    </location>
</feature>
<dbReference type="InterPro" id="IPR026260">
    <property type="entry name" value="Thr_Synthase_bac/arc"/>
</dbReference>
<comment type="cofactor">
    <cofactor evidence="1 13 14">
        <name>pyridoxal 5'-phosphate</name>
        <dbReference type="ChEBI" id="CHEBI:597326"/>
    </cofactor>
</comment>
<dbReference type="InterPro" id="IPR050214">
    <property type="entry name" value="Cys_Synth/Cystath_Beta-Synth"/>
</dbReference>
<keyword evidence="10 13" id="KW-0456">Lyase</keyword>
<evidence type="ECO:0000256" key="4">
    <source>
        <dbReference type="ARBA" id="ARBA00005517"/>
    </source>
</evidence>
<dbReference type="PROSITE" id="PS00165">
    <property type="entry name" value="DEHYDRATASE_SER_THR"/>
    <property type="match status" value="1"/>
</dbReference>
<comment type="pathway">
    <text evidence="3 13">Amino-acid biosynthesis; L-threonine biosynthesis; L-threonine from L-aspartate: step 5/5.</text>
</comment>
<evidence type="ECO:0000256" key="2">
    <source>
        <dbReference type="ARBA" id="ARBA00003648"/>
    </source>
</evidence>
<dbReference type="GO" id="GO:0009088">
    <property type="term" value="P:threonine biosynthetic process"/>
    <property type="evidence" value="ECO:0007669"/>
    <property type="project" value="UniProtKB-UniRule"/>
</dbReference>
<keyword evidence="9 13" id="KW-0663">Pyridoxal phosphate</keyword>
<accession>A0A6H1U110</accession>
<evidence type="ECO:0000259" key="17">
    <source>
        <dbReference type="Pfam" id="PF00291"/>
    </source>
</evidence>
<feature type="binding site" evidence="14">
    <location>
        <position position="113"/>
    </location>
    <ligand>
        <name>pyridoxal 5'-phosphate</name>
        <dbReference type="ChEBI" id="CHEBI:597326"/>
    </ligand>
</feature>
<dbReference type="UniPathway" id="UPA00050">
    <property type="reaction ID" value="UER00065"/>
</dbReference>
<keyword evidence="7 13" id="KW-0028">Amino-acid biosynthesis</keyword>
<dbReference type="InterPro" id="IPR000634">
    <property type="entry name" value="Ser/Thr_deHydtase_PyrdxlP-BS"/>
</dbReference>
<dbReference type="Proteomes" id="UP000500857">
    <property type="component" value="Chromosome"/>
</dbReference>
<dbReference type="GO" id="GO:0030170">
    <property type="term" value="F:pyridoxal phosphate binding"/>
    <property type="evidence" value="ECO:0007669"/>
    <property type="project" value="InterPro"/>
</dbReference>
<evidence type="ECO:0000256" key="3">
    <source>
        <dbReference type="ARBA" id="ARBA00004979"/>
    </source>
</evidence>
<keyword evidence="8 13" id="KW-0791">Threonine biosynthesis</keyword>
<evidence type="ECO:0000256" key="15">
    <source>
        <dbReference type="PIRSR" id="PIRSR038945-2"/>
    </source>
</evidence>
<evidence type="ECO:0000256" key="9">
    <source>
        <dbReference type="ARBA" id="ARBA00022898"/>
    </source>
</evidence>
<dbReference type="EMBL" id="CP051167">
    <property type="protein sequence ID" value="QIZ72524.1"/>
    <property type="molecule type" value="Genomic_DNA"/>
</dbReference>
<feature type="binding site" evidence="14">
    <location>
        <begin position="213"/>
        <end position="217"/>
    </location>
    <ligand>
        <name>pyridoxal 5'-phosphate</name>
        <dbReference type="ChEBI" id="CHEBI:597326"/>
    </ligand>
</feature>
<feature type="region of interest" description="Disordered" evidence="16">
    <location>
        <begin position="1"/>
        <end position="20"/>
    </location>
</feature>
<dbReference type="PIRSF" id="PIRSF038945">
    <property type="entry name" value="Thr_synthase"/>
    <property type="match status" value="1"/>
</dbReference>
<dbReference type="InterPro" id="IPR004450">
    <property type="entry name" value="Thr_synthase-like"/>
</dbReference>
<gene>
    <name evidence="18" type="ORF">HCG48_19620</name>
</gene>
<evidence type="ECO:0000256" key="11">
    <source>
        <dbReference type="ARBA" id="ARBA00049144"/>
    </source>
</evidence>
<evidence type="ECO:0000256" key="6">
    <source>
        <dbReference type="ARBA" id="ARBA00018679"/>
    </source>
</evidence>
<reference evidence="18 19" key="1">
    <citation type="submission" date="2020-04" db="EMBL/GenBank/DDBJ databases">
        <authorList>
            <person name="Basu S."/>
            <person name="Maruthanayagam V."/>
            <person name="Chakraborty S."/>
            <person name="Pramanik A."/>
            <person name="Mukherjee J."/>
            <person name="Brink B."/>
        </authorList>
    </citation>
    <scope>NUCLEOTIDE SEQUENCE [LARGE SCALE GENOMIC DNA]</scope>
    <source>
        <strain evidence="18 19">AP17</strain>
    </source>
</reference>
<protein>
    <recommendedName>
        <fullName evidence="6 12">Threonine synthase</fullName>
        <ecNumber evidence="5 12">4.2.3.1</ecNumber>
    </recommendedName>
</protein>
<dbReference type="GO" id="GO:0004795">
    <property type="term" value="F:threonine synthase activity"/>
    <property type="evidence" value="ECO:0007669"/>
    <property type="project" value="UniProtKB-UniRule"/>
</dbReference>
<comment type="catalytic activity">
    <reaction evidence="11 13">
        <text>O-phospho-L-homoserine + H2O = L-threonine + phosphate</text>
        <dbReference type="Rhea" id="RHEA:10840"/>
        <dbReference type="ChEBI" id="CHEBI:15377"/>
        <dbReference type="ChEBI" id="CHEBI:43474"/>
        <dbReference type="ChEBI" id="CHEBI:57590"/>
        <dbReference type="ChEBI" id="CHEBI:57926"/>
        <dbReference type="EC" id="4.2.3.1"/>
    </reaction>
</comment>
<evidence type="ECO:0000256" key="12">
    <source>
        <dbReference type="NCBIfam" id="TIGR00260"/>
    </source>
</evidence>
<proteinExistence type="inferred from homology"/>
<comment type="function">
    <text evidence="2 13">Catalyzes the gamma-elimination of phosphate from L-phosphohomoserine and the beta-addition of water to produce L-threonine.</text>
</comment>
<dbReference type="PANTHER" id="PTHR10314">
    <property type="entry name" value="CYSTATHIONINE BETA-SYNTHASE"/>
    <property type="match status" value="1"/>
</dbReference>
<dbReference type="Pfam" id="PF00291">
    <property type="entry name" value="PALP"/>
    <property type="match status" value="1"/>
</dbReference>
<keyword evidence="19" id="KW-1185">Reference proteome</keyword>
<evidence type="ECO:0000256" key="8">
    <source>
        <dbReference type="ARBA" id="ARBA00022697"/>
    </source>
</evidence>
<evidence type="ECO:0000256" key="1">
    <source>
        <dbReference type="ARBA" id="ARBA00001933"/>
    </source>
</evidence>
<dbReference type="KEGG" id="oxy:HCG48_19620"/>
<dbReference type="FunFam" id="3.40.50.1100:FF:000014">
    <property type="entry name" value="Threonine synthase"/>
    <property type="match status" value="1"/>
</dbReference>
<dbReference type="CDD" id="cd01563">
    <property type="entry name" value="Thr-synth_1"/>
    <property type="match status" value="1"/>
</dbReference>
<evidence type="ECO:0000256" key="7">
    <source>
        <dbReference type="ARBA" id="ARBA00022605"/>
    </source>
</evidence>
<dbReference type="NCBIfam" id="TIGR00260">
    <property type="entry name" value="thrC"/>
    <property type="match status" value="1"/>
</dbReference>
<dbReference type="EC" id="4.2.3.1" evidence="5 12"/>
<dbReference type="SUPFAM" id="SSF53686">
    <property type="entry name" value="Tryptophan synthase beta subunit-like PLP-dependent enzymes"/>
    <property type="match status" value="1"/>
</dbReference>
<evidence type="ECO:0000256" key="10">
    <source>
        <dbReference type="ARBA" id="ARBA00023239"/>
    </source>
</evidence>
<dbReference type="Gene3D" id="3.40.50.1100">
    <property type="match status" value="2"/>
</dbReference>
<evidence type="ECO:0000256" key="14">
    <source>
        <dbReference type="PIRSR" id="PIRSR038945-1"/>
    </source>
</evidence>
<evidence type="ECO:0000256" key="16">
    <source>
        <dbReference type="SAM" id="MobiDB-lite"/>
    </source>
</evidence>
<organism evidence="18 19">
    <name type="scientific">Oxynema aestuarii AP17</name>
    <dbReference type="NCBI Taxonomy" id="2064643"/>
    <lineage>
        <taxon>Bacteria</taxon>
        <taxon>Bacillati</taxon>
        <taxon>Cyanobacteriota</taxon>
        <taxon>Cyanophyceae</taxon>
        <taxon>Oscillatoriophycideae</taxon>
        <taxon>Oscillatoriales</taxon>
        <taxon>Oscillatoriaceae</taxon>
        <taxon>Oxynema</taxon>
        <taxon>Oxynema aestuarii</taxon>
    </lineage>
</organism>
<comment type="similarity">
    <text evidence="4 13">Belongs to the threonine synthase family.</text>
</comment>
<dbReference type="AlphaFoldDB" id="A0A6H1U110"/>
<name>A0A6H1U110_9CYAN</name>